<accession>A0ABQ8XNE1</accession>
<dbReference type="SUPFAM" id="SSF54236">
    <property type="entry name" value="Ubiquitin-like"/>
    <property type="match status" value="1"/>
</dbReference>
<sequence length="513" mass="60998">METLSEKKFQELLLKKYQQCPNCEQHNQINSLGAGFRSCDTCGAIYCFYCLKQFETKFSAFQHFLCSHQNSLSEGFVIKNKEKFLVRNYNIFVKKSPNTSEVFTLRACFDDTVLETLWRIHWLNNSVIKKLKVIFAGKSLERDRIFCHYSIQRESTVYLVERNTNKQEIRVTTLNDKNRKIIPRQNRSSIKSKNPPKHKDYIAFSIDLPQTNENENENENDPMNYKDCFLSFQKQIKTISEIPTEHQVFFANGKRIVLNRVVEFVQFLNDPEQYLNLNVIHFNDFHKLSLFSSFSIDFLKLFKSQVDGDAKIGEFLVHKCLVEKRLSRSLEEIQNTLFNKKTFNNKQIYHFLKWIYSDKLNHLSSILPILKEFKIRDPKEMDYTLAFKQLYEDEDSKDFFIKVNDGEDEDENQVQTIKVHRFILWARCGVYKTMFQNLNEKEKNINSIQDFSKNSLESLEILIKYLYTNRIQFTGDNDPELVCEELHDVQEYYQLNENTHFQYLLSHALSIFK</sequence>
<dbReference type="Pfam" id="PF00651">
    <property type="entry name" value="BTB"/>
    <property type="match status" value="1"/>
</dbReference>
<dbReference type="Proteomes" id="UP001150062">
    <property type="component" value="Unassembled WGS sequence"/>
</dbReference>
<dbReference type="Gene3D" id="3.30.710.10">
    <property type="entry name" value="Potassium Channel Kv1.1, Chain A"/>
    <property type="match status" value="1"/>
</dbReference>
<dbReference type="InterPro" id="IPR000210">
    <property type="entry name" value="BTB/POZ_dom"/>
</dbReference>
<dbReference type="PROSITE" id="PS50097">
    <property type="entry name" value="BTB"/>
    <property type="match status" value="1"/>
</dbReference>
<dbReference type="InterPro" id="IPR011333">
    <property type="entry name" value="SKP1/BTB/POZ_sf"/>
</dbReference>
<evidence type="ECO:0000313" key="4">
    <source>
        <dbReference type="Proteomes" id="UP001150062"/>
    </source>
</evidence>
<dbReference type="InterPro" id="IPR029071">
    <property type="entry name" value="Ubiquitin-like_domsf"/>
</dbReference>
<keyword evidence="4" id="KW-1185">Reference proteome</keyword>
<dbReference type="Pfam" id="PF00240">
    <property type="entry name" value="ubiquitin"/>
    <property type="match status" value="1"/>
</dbReference>
<dbReference type="SMART" id="SM00213">
    <property type="entry name" value="UBQ"/>
    <property type="match status" value="1"/>
</dbReference>
<gene>
    <name evidence="3" type="ORF">M0813_00768</name>
</gene>
<feature type="domain" description="Ubiquitin-like" evidence="1">
    <location>
        <begin position="89"/>
        <end position="166"/>
    </location>
</feature>
<dbReference type="CDD" id="cd18186">
    <property type="entry name" value="BTB_POZ_ZBTB_KLHL-like"/>
    <property type="match status" value="1"/>
</dbReference>
<name>A0ABQ8XNE1_9EUKA</name>
<proteinExistence type="predicted"/>
<comment type="caution">
    <text evidence="3">The sequence shown here is derived from an EMBL/GenBank/DDBJ whole genome shotgun (WGS) entry which is preliminary data.</text>
</comment>
<dbReference type="CDD" id="cd17039">
    <property type="entry name" value="Ubl_ubiquitin_like"/>
    <property type="match status" value="1"/>
</dbReference>
<feature type="domain" description="BTB" evidence="2">
    <location>
        <begin position="397"/>
        <end position="475"/>
    </location>
</feature>
<evidence type="ECO:0000313" key="3">
    <source>
        <dbReference type="EMBL" id="KAJ6234133.1"/>
    </source>
</evidence>
<reference evidence="3" key="1">
    <citation type="submission" date="2022-08" db="EMBL/GenBank/DDBJ databases">
        <title>Novel sulfate-reducing endosymbionts in the free-living metamonad Anaeramoeba.</title>
        <authorList>
            <person name="Jerlstrom-Hultqvist J."/>
            <person name="Cepicka I."/>
            <person name="Gallot-Lavallee L."/>
            <person name="Salas-Leiva D."/>
            <person name="Curtis B.A."/>
            <person name="Zahonova K."/>
            <person name="Pipaliya S."/>
            <person name="Dacks J."/>
            <person name="Roger A.J."/>
        </authorList>
    </citation>
    <scope>NUCLEOTIDE SEQUENCE</scope>
    <source>
        <strain evidence="3">Schooner1</strain>
    </source>
</reference>
<dbReference type="SUPFAM" id="SSF54695">
    <property type="entry name" value="POZ domain"/>
    <property type="match status" value="1"/>
</dbReference>
<dbReference type="InterPro" id="IPR000626">
    <property type="entry name" value="Ubiquitin-like_dom"/>
</dbReference>
<organism evidence="3 4">
    <name type="scientific">Anaeramoeba flamelloides</name>
    <dbReference type="NCBI Taxonomy" id="1746091"/>
    <lineage>
        <taxon>Eukaryota</taxon>
        <taxon>Metamonada</taxon>
        <taxon>Anaeramoebidae</taxon>
        <taxon>Anaeramoeba</taxon>
    </lineage>
</organism>
<dbReference type="PROSITE" id="PS50053">
    <property type="entry name" value="UBIQUITIN_2"/>
    <property type="match status" value="1"/>
</dbReference>
<evidence type="ECO:0000259" key="2">
    <source>
        <dbReference type="PROSITE" id="PS50097"/>
    </source>
</evidence>
<protein>
    <submittedName>
        <fullName evidence="3">Speckle-type poz protein</fullName>
    </submittedName>
</protein>
<evidence type="ECO:0000259" key="1">
    <source>
        <dbReference type="PROSITE" id="PS50053"/>
    </source>
</evidence>
<dbReference type="EMBL" id="JAOAOG010000272">
    <property type="protein sequence ID" value="KAJ6234133.1"/>
    <property type="molecule type" value="Genomic_DNA"/>
</dbReference>
<dbReference type="Gene3D" id="3.10.20.90">
    <property type="entry name" value="Phosphatidylinositol 3-kinase Catalytic Subunit, Chain A, domain 1"/>
    <property type="match status" value="1"/>
</dbReference>